<feature type="domain" description="ABC transmembrane type-1" evidence="6">
    <location>
        <begin position="13"/>
        <end position="294"/>
    </location>
</feature>
<reference evidence="7 8" key="1">
    <citation type="submission" date="2020-02" db="EMBL/GenBank/DDBJ databases">
        <title>Draft genome sequence of Lactococcus sp. Hs20B0-1.</title>
        <authorList>
            <person name="Noda S."/>
            <person name="Yuki M."/>
            <person name="Ohkuma M."/>
        </authorList>
    </citation>
    <scope>NUCLEOTIDE SEQUENCE [LARGE SCALE GENOMIC DNA]</scope>
    <source>
        <strain evidence="7 8">Hs20B0-1</strain>
    </source>
</reference>
<protein>
    <submittedName>
        <fullName evidence="7">ABC transporter ATP-binding protein</fullName>
    </submittedName>
</protein>
<dbReference type="Gene3D" id="3.40.50.300">
    <property type="entry name" value="P-loop containing nucleotide triphosphate hydrolases"/>
    <property type="match status" value="1"/>
</dbReference>
<dbReference type="GO" id="GO:0140359">
    <property type="term" value="F:ABC-type transporter activity"/>
    <property type="evidence" value="ECO:0007669"/>
    <property type="project" value="InterPro"/>
</dbReference>
<evidence type="ECO:0000259" key="6">
    <source>
        <dbReference type="PROSITE" id="PS50929"/>
    </source>
</evidence>
<comment type="subcellular location">
    <subcellularLocation>
        <location evidence="1">Cell membrane</location>
        <topology evidence="1">Multi-pass membrane protein</topology>
    </subcellularLocation>
</comment>
<dbReference type="EMBL" id="BLLH01000003">
    <property type="protein sequence ID" value="GFH40363.1"/>
    <property type="molecule type" value="Genomic_DNA"/>
</dbReference>
<comment type="caution">
    <text evidence="7">The sequence shown here is derived from an EMBL/GenBank/DDBJ whole genome shotgun (WGS) entry which is preliminary data.</text>
</comment>
<sequence>MKKYLLQNKLASLVVLILSIVKTSFAIGNSLLLNQLVNFLTSRDVMHFWMLIAFQFGLYIVWSFLLPYFDYATENIAQKMNNSVRRDIVASLAEMEVSEFNKKKSSEYVSWLTNDITMISNEVFINFFDMVDMAVYVAFAAVTVFIYNSVLVVVMIVLAFAMLFVPRIFDKKLAKTVNDVSTANENLTKVSSDYLTGFSLLFHHERLSLLKEKIAESYEILRQKTMTNEKAQTVMATVLTLFSMLSQLAMSATAGYFVLRGDLTVGFVWTIGNLSGPFFNNLSSFTKFYAKVKANANLLDKFPKVAPRDVTSDYKFERQLVLENLAVVFDKKKISFPNLTFEHGKKYAITGQSGVGKSTLLKILAGDLTDYEGNVLADDKVYSALSSADIHGNLTYVEQSSHLFNESAVDNITLGVLDPDRLATSLSQAQAGDFSDKQIAELSGGKRNGFHLRKGFTMPNRYSS</sequence>
<keyword evidence="7" id="KW-0547">Nucleotide-binding</keyword>
<gene>
    <name evidence="7" type="primary">ypgD</name>
    <name evidence="7" type="ORF">Hs20B_07610</name>
</gene>
<evidence type="ECO:0000256" key="2">
    <source>
        <dbReference type="ARBA" id="ARBA00022692"/>
    </source>
</evidence>
<keyword evidence="8" id="KW-1185">Reference proteome</keyword>
<evidence type="ECO:0000256" key="5">
    <source>
        <dbReference type="SAM" id="Phobius"/>
    </source>
</evidence>
<dbReference type="Pfam" id="PF00005">
    <property type="entry name" value="ABC_tran"/>
    <property type="match status" value="1"/>
</dbReference>
<keyword evidence="3 5" id="KW-1133">Transmembrane helix</keyword>
<dbReference type="PANTHER" id="PTHR24221:SF654">
    <property type="entry name" value="ATP-BINDING CASSETTE SUB-FAMILY B MEMBER 6"/>
    <property type="match status" value="1"/>
</dbReference>
<evidence type="ECO:0000256" key="4">
    <source>
        <dbReference type="ARBA" id="ARBA00023136"/>
    </source>
</evidence>
<dbReference type="SUPFAM" id="SSF52540">
    <property type="entry name" value="P-loop containing nucleoside triphosphate hydrolases"/>
    <property type="match status" value="1"/>
</dbReference>
<name>A0A6A0B6Q6_9LACT</name>
<feature type="transmembrane region" description="Helical" evidence="5">
    <location>
        <begin position="265"/>
        <end position="283"/>
    </location>
</feature>
<dbReference type="InterPro" id="IPR011527">
    <property type="entry name" value="ABC1_TM_dom"/>
</dbReference>
<keyword evidence="7" id="KW-0067">ATP-binding</keyword>
<dbReference type="InterPro" id="IPR027417">
    <property type="entry name" value="P-loop_NTPase"/>
</dbReference>
<dbReference type="Proteomes" id="UP000475928">
    <property type="component" value="Unassembled WGS sequence"/>
</dbReference>
<dbReference type="GO" id="GO:0005524">
    <property type="term" value="F:ATP binding"/>
    <property type="evidence" value="ECO:0007669"/>
    <property type="project" value="UniProtKB-KW"/>
</dbReference>
<dbReference type="PANTHER" id="PTHR24221">
    <property type="entry name" value="ATP-BINDING CASSETTE SUB-FAMILY B"/>
    <property type="match status" value="1"/>
</dbReference>
<feature type="transmembrane region" description="Helical" evidence="5">
    <location>
        <begin position="50"/>
        <end position="69"/>
    </location>
</feature>
<accession>A0A6A0B6Q6</accession>
<proteinExistence type="predicted"/>
<dbReference type="CDD" id="cd07346">
    <property type="entry name" value="ABC_6TM_exporters"/>
    <property type="match status" value="1"/>
</dbReference>
<dbReference type="GO" id="GO:0005886">
    <property type="term" value="C:plasma membrane"/>
    <property type="evidence" value="ECO:0007669"/>
    <property type="project" value="UniProtKB-SubCell"/>
</dbReference>
<dbReference type="PROSITE" id="PS50929">
    <property type="entry name" value="ABC_TM1F"/>
    <property type="match status" value="1"/>
</dbReference>
<evidence type="ECO:0000256" key="3">
    <source>
        <dbReference type="ARBA" id="ARBA00022989"/>
    </source>
</evidence>
<dbReference type="InterPro" id="IPR003439">
    <property type="entry name" value="ABC_transporter-like_ATP-bd"/>
</dbReference>
<dbReference type="GO" id="GO:0016887">
    <property type="term" value="F:ATP hydrolysis activity"/>
    <property type="evidence" value="ECO:0007669"/>
    <property type="project" value="InterPro"/>
</dbReference>
<dbReference type="AlphaFoldDB" id="A0A6A0B6Q6"/>
<dbReference type="RefSeq" id="WP_172355836.1">
    <property type="nucleotide sequence ID" value="NZ_BLLH01000003.1"/>
</dbReference>
<keyword evidence="2 5" id="KW-0812">Transmembrane</keyword>
<dbReference type="InterPro" id="IPR039421">
    <property type="entry name" value="Type_1_exporter"/>
</dbReference>
<keyword evidence="4 5" id="KW-0472">Membrane</keyword>
<feature type="transmembrane region" description="Helical" evidence="5">
    <location>
        <begin position="234"/>
        <end position="259"/>
    </location>
</feature>
<dbReference type="InterPro" id="IPR036640">
    <property type="entry name" value="ABC1_TM_sf"/>
</dbReference>
<dbReference type="SUPFAM" id="SSF90123">
    <property type="entry name" value="ABC transporter transmembrane region"/>
    <property type="match status" value="1"/>
</dbReference>
<feature type="transmembrane region" description="Helical" evidence="5">
    <location>
        <begin position="134"/>
        <end position="165"/>
    </location>
</feature>
<evidence type="ECO:0000256" key="1">
    <source>
        <dbReference type="ARBA" id="ARBA00004651"/>
    </source>
</evidence>
<dbReference type="GO" id="GO:0034040">
    <property type="term" value="F:ATPase-coupled lipid transmembrane transporter activity"/>
    <property type="evidence" value="ECO:0007669"/>
    <property type="project" value="TreeGrafter"/>
</dbReference>
<organism evidence="7 8">
    <name type="scientific">Pseudolactococcus insecticola</name>
    <dbReference type="NCBI Taxonomy" id="2709158"/>
    <lineage>
        <taxon>Bacteria</taxon>
        <taxon>Bacillati</taxon>
        <taxon>Bacillota</taxon>
        <taxon>Bacilli</taxon>
        <taxon>Lactobacillales</taxon>
        <taxon>Streptococcaceae</taxon>
        <taxon>Pseudolactococcus</taxon>
    </lineage>
</organism>
<dbReference type="Gene3D" id="1.20.1560.10">
    <property type="entry name" value="ABC transporter type 1, transmembrane domain"/>
    <property type="match status" value="1"/>
</dbReference>
<dbReference type="Pfam" id="PF00664">
    <property type="entry name" value="ABC_membrane"/>
    <property type="match status" value="1"/>
</dbReference>
<evidence type="ECO:0000313" key="8">
    <source>
        <dbReference type="Proteomes" id="UP000475928"/>
    </source>
</evidence>
<evidence type="ECO:0000313" key="7">
    <source>
        <dbReference type="EMBL" id="GFH40363.1"/>
    </source>
</evidence>